<dbReference type="Pfam" id="PF04932">
    <property type="entry name" value="Wzy_C"/>
    <property type="match status" value="1"/>
</dbReference>
<keyword evidence="3 5" id="KW-1133">Transmembrane helix</keyword>
<feature type="transmembrane region" description="Helical" evidence="5">
    <location>
        <begin position="249"/>
        <end position="279"/>
    </location>
</feature>
<feature type="transmembrane region" description="Helical" evidence="5">
    <location>
        <begin position="6"/>
        <end position="28"/>
    </location>
</feature>
<protein>
    <submittedName>
        <fullName evidence="7">O-antigen ligase domain-containing protein</fullName>
    </submittedName>
</protein>
<keyword evidence="2 5" id="KW-0812">Transmembrane</keyword>
<comment type="subcellular location">
    <subcellularLocation>
        <location evidence="1">Membrane</location>
        <topology evidence="1">Multi-pass membrane protein</topology>
    </subcellularLocation>
</comment>
<keyword evidence="7" id="KW-0436">Ligase</keyword>
<feature type="transmembrane region" description="Helical" evidence="5">
    <location>
        <begin position="218"/>
        <end position="237"/>
    </location>
</feature>
<evidence type="ECO:0000256" key="4">
    <source>
        <dbReference type="ARBA" id="ARBA00023136"/>
    </source>
</evidence>
<feature type="transmembrane region" description="Helical" evidence="5">
    <location>
        <begin position="384"/>
        <end position="402"/>
    </location>
</feature>
<feature type="transmembrane region" description="Helical" evidence="5">
    <location>
        <begin position="177"/>
        <end position="198"/>
    </location>
</feature>
<evidence type="ECO:0000256" key="5">
    <source>
        <dbReference type="SAM" id="Phobius"/>
    </source>
</evidence>
<dbReference type="GO" id="GO:0016020">
    <property type="term" value="C:membrane"/>
    <property type="evidence" value="ECO:0007669"/>
    <property type="project" value="UniProtKB-SubCell"/>
</dbReference>
<comment type="caution">
    <text evidence="7">The sequence shown here is derived from an EMBL/GenBank/DDBJ whole genome shotgun (WGS) entry which is preliminary data.</text>
</comment>
<evidence type="ECO:0000313" key="7">
    <source>
        <dbReference type="EMBL" id="RRR99940.1"/>
    </source>
</evidence>
<evidence type="ECO:0000256" key="3">
    <source>
        <dbReference type="ARBA" id="ARBA00022989"/>
    </source>
</evidence>
<feature type="transmembrane region" description="Helical" evidence="5">
    <location>
        <begin position="285"/>
        <end position="306"/>
    </location>
</feature>
<dbReference type="OrthoDB" id="7056675at2"/>
<dbReference type="EMBL" id="RSED01000039">
    <property type="protein sequence ID" value="RRR99940.1"/>
    <property type="molecule type" value="Genomic_DNA"/>
</dbReference>
<sequence length="476" mass="51816">MQIVIPLLAAVFALVAAIGLCFGLFWTFNNKASPWVGWSLVTLLCLAALALTLVVPSPFQYYVASRAGVISTLAGMGSKAVVLAFLLVSAVGAVLAVIQRMSHNSGKAVHHFDNWALIFWASLLSIIGASLLSALFGIVKVRPWSGDFRKILYFPAALIMVWHFRDVLTVGLLQRGFLILANFCALVSLALLPVASIAVTVPGTEYLPGFNSRLSGVLGTPTTTGFIAASAVLLYIFSPEIKSRARIFWILLNLATLILAQSKASLAALFALFFVGLLIRPNGTVSQRAVAMCAIGLGLCAMPFFLMDASSRLSNSAAQEVATFSGRMQIWQITLDAWKNNPIFGFGPLLWGPDFRRDYAPPHLFNLVGMAHNQFVHTLGESGVIGLLALLFHISVVGWLSFDVRKQDGGVSMLLWIFIIIRCMTEAPFLNHTISANGVVLLLLYRHLFLKEKKVGLKIVTECRRPEMNAPTKVII</sequence>
<gene>
    <name evidence="7" type="ORF">EIP75_23465</name>
</gene>
<dbReference type="PANTHER" id="PTHR37422:SF13">
    <property type="entry name" value="LIPOPOLYSACCHARIDE BIOSYNTHESIS PROTEIN PA4999-RELATED"/>
    <property type="match status" value="1"/>
</dbReference>
<dbReference type="AlphaFoldDB" id="A0A426UZD2"/>
<reference evidence="7 8" key="1">
    <citation type="submission" date="2018-12" db="EMBL/GenBank/DDBJ databases">
        <title>The whole draft genome of Aquabacterium sp. SJQ9.</title>
        <authorList>
            <person name="Sun L."/>
            <person name="Gao X."/>
            <person name="Chen W."/>
            <person name="Huang K."/>
        </authorList>
    </citation>
    <scope>NUCLEOTIDE SEQUENCE [LARGE SCALE GENOMIC DNA]</scope>
    <source>
        <strain evidence="7 8">SJQ9</strain>
    </source>
</reference>
<feature type="transmembrane region" description="Helical" evidence="5">
    <location>
        <begin position="414"/>
        <end position="444"/>
    </location>
</feature>
<dbReference type="PANTHER" id="PTHR37422">
    <property type="entry name" value="TEICHURONIC ACID BIOSYNTHESIS PROTEIN TUAE"/>
    <property type="match status" value="1"/>
</dbReference>
<feature type="transmembrane region" description="Helical" evidence="5">
    <location>
        <begin position="117"/>
        <end position="139"/>
    </location>
</feature>
<feature type="transmembrane region" description="Helical" evidence="5">
    <location>
        <begin position="76"/>
        <end position="97"/>
    </location>
</feature>
<evidence type="ECO:0000313" key="8">
    <source>
        <dbReference type="Proteomes" id="UP000269265"/>
    </source>
</evidence>
<dbReference type="InterPro" id="IPR007016">
    <property type="entry name" value="O-antigen_ligase-rel_domated"/>
</dbReference>
<dbReference type="InterPro" id="IPR051533">
    <property type="entry name" value="WaaL-like"/>
</dbReference>
<keyword evidence="8" id="KW-1185">Reference proteome</keyword>
<keyword evidence="4 5" id="KW-0472">Membrane</keyword>
<dbReference type="Proteomes" id="UP000269265">
    <property type="component" value="Unassembled WGS sequence"/>
</dbReference>
<accession>A0A426UZD2</accession>
<evidence type="ECO:0000259" key="6">
    <source>
        <dbReference type="Pfam" id="PF04932"/>
    </source>
</evidence>
<evidence type="ECO:0000256" key="2">
    <source>
        <dbReference type="ARBA" id="ARBA00022692"/>
    </source>
</evidence>
<proteinExistence type="predicted"/>
<dbReference type="GO" id="GO:0016874">
    <property type="term" value="F:ligase activity"/>
    <property type="evidence" value="ECO:0007669"/>
    <property type="project" value="UniProtKB-KW"/>
</dbReference>
<organism evidence="7 8">
    <name type="scientific">Aquabacterium soli</name>
    <dbReference type="NCBI Taxonomy" id="2493092"/>
    <lineage>
        <taxon>Bacteria</taxon>
        <taxon>Pseudomonadati</taxon>
        <taxon>Pseudomonadota</taxon>
        <taxon>Betaproteobacteria</taxon>
        <taxon>Burkholderiales</taxon>
        <taxon>Aquabacterium</taxon>
    </lineage>
</organism>
<feature type="transmembrane region" description="Helical" evidence="5">
    <location>
        <begin position="35"/>
        <end position="56"/>
    </location>
</feature>
<name>A0A426UZD2_9BURK</name>
<evidence type="ECO:0000256" key="1">
    <source>
        <dbReference type="ARBA" id="ARBA00004141"/>
    </source>
</evidence>
<feature type="domain" description="O-antigen ligase-related" evidence="6">
    <location>
        <begin position="250"/>
        <end position="391"/>
    </location>
</feature>
<dbReference type="RefSeq" id="WP_125245616.1">
    <property type="nucleotide sequence ID" value="NZ_RSED01000039.1"/>
</dbReference>